<evidence type="ECO:0000313" key="2">
    <source>
        <dbReference type="Proteomes" id="UP000442694"/>
    </source>
</evidence>
<accession>A0A833N1G8</accession>
<name>A0A833N1G8_9BACT</name>
<dbReference type="RefSeq" id="WP_152212757.1">
    <property type="nucleotide sequence ID" value="NZ_WFLN01000006.1"/>
</dbReference>
<dbReference type="EMBL" id="WFLN01000006">
    <property type="protein sequence ID" value="KAB8030830.1"/>
    <property type="molecule type" value="Genomic_DNA"/>
</dbReference>
<dbReference type="Proteomes" id="UP000442694">
    <property type="component" value="Unassembled WGS sequence"/>
</dbReference>
<keyword evidence="2" id="KW-1185">Reference proteome</keyword>
<comment type="caution">
    <text evidence="1">The sequence shown here is derived from an EMBL/GenBank/DDBJ whole genome shotgun (WGS) entry which is preliminary data.</text>
</comment>
<gene>
    <name evidence="1" type="ORF">GCL57_07600</name>
</gene>
<sequence>MQKKVVKAVKIGLKLKIISSLVVLLKSCDSYAYYLNLNISNGECKNFSSKNVIQISSKNSKKVFIKKDLISNNIVLCGLELGKTVLSIWSLDNWEKYDILVQVRKNKNVKNSRLFYKNETTIKKSYLDEFFIEKKISGWQARDK</sequence>
<protein>
    <submittedName>
        <fullName evidence="1">Uncharacterized protein</fullName>
    </submittedName>
</protein>
<proteinExistence type="predicted"/>
<reference evidence="1 2" key="1">
    <citation type="submission" date="2019-10" db="EMBL/GenBank/DDBJ databases">
        <title>New genus of Silvanigrellaceae.</title>
        <authorList>
            <person name="Pitt A."/>
            <person name="Hahn M.W."/>
        </authorList>
    </citation>
    <scope>NUCLEOTIDE SEQUENCE [LARGE SCALE GENOMIC DNA]</scope>
    <source>
        <strain evidence="1 2">33A1-SZDP</strain>
    </source>
</reference>
<organism evidence="1 2">
    <name type="scientific">Fluviispira multicolorata</name>
    <dbReference type="NCBI Taxonomy" id="2654512"/>
    <lineage>
        <taxon>Bacteria</taxon>
        <taxon>Pseudomonadati</taxon>
        <taxon>Bdellovibrionota</taxon>
        <taxon>Oligoflexia</taxon>
        <taxon>Silvanigrellales</taxon>
        <taxon>Silvanigrellaceae</taxon>
        <taxon>Fluviispira</taxon>
    </lineage>
</organism>
<evidence type="ECO:0000313" key="1">
    <source>
        <dbReference type="EMBL" id="KAB8030830.1"/>
    </source>
</evidence>
<dbReference type="AlphaFoldDB" id="A0A833N1G8"/>